<reference evidence="1 2" key="1">
    <citation type="submission" date="2015-09" db="EMBL/GenBank/DDBJ databases">
        <title>Identification and resolution of microdiversity through metagenomic sequencing of parallel consortia.</title>
        <authorList>
            <person name="Nelson W.C."/>
            <person name="Romine M.F."/>
            <person name="Lindemann S.R."/>
        </authorList>
    </citation>
    <scope>NUCLEOTIDE SEQUENCE [LARGE SCALE GENOMIC DNA]</scope>
    <source>
        <strain evidence="1">Ana</strain>
    </source>
</reference>
<dbReference type="STRING" id="1666911.HLUCCA11_02910"/>
<gene>
    <name evidence="1" type="ORF">HLUCCA11_02910</name>
</gene>
<dbReference type="Proteomes" id="UP000050465">
    <property type="component" value="Unassembled WGS sequence"/>
</dbReference>
<accession>A0A0P8BTN4</accession>
<dbReference type="EMBL" id="LJZR01000002">
    <property type="protein sequence ID" value="KPQ37407.1"/>
    <property type="molecule type" value="Genomic_DNA"/>
</dbReference>
<organism evidence="1 2">
    <name type="scientific">Phormidesmis priestleyi Ana</name>
    <dbReference type="NCBI Taxonomy" id="1666911"/>
    <lineage>
        <taxon>Bacteria</taxon>
        <taxon>Bacillati</taxon>
        <taxon>Cyanobacteriota</taxon>
        <taxon>Cyanophyceae</taxon>
        <taxon>Leptolyngbyales</taxon>
        <taxon>Leptolyngbyaceae</taxon>
        <taxon>Phormidesmis</taxon>
    </lineage>
</organism>
<proteinExistence type="predicted"/>
<evidence type="ECO:0000313" key="2">
    <source>
        <dbReference type="Proteomes" id="UP000050465"/>
    </source>
</evidence>
<protein>
    <submittedName>
        <fullName evidence="1">Neuregulin family</fullName>
    </submittedName>
</protein>
<sequence length="261" mass="28737">MDSKPTFERATASAWQTQRHFQTQVNQTAHHQASERLSTCELSGGSGSIISPSSLLAQNMTSVSAGMIAGRTAGVIAGHPNSGMENGKSLRTSSQSSILQDSPRIAGNWKFFGKSVNQYLQIDEVVEKIESGKLWVVNSRRRNGLIVLREFHAEFAGPGAAVGGDLDNDIVKLIPIGNLSLLEPDSHEAHQNAIKIRLQWIRLTQNFTDQPSPDDRARMILEQFKTYFDQSTVDTVPDEAFALLVGVLPQTIHRVRSGFVW</sequence>
<comment type="caution">
    <text evidence="1">The sequence shown here is derived from an EMBL/GenBank/DDBJ whole genome shotgun (WGS) entry which is preliminary data.</text>
</comment>
<dbReference type="PATRIC" id="fig|1666911.3.peg.1826"/>
<dbReference type="AlphaFoldDB" id="A0A0P8BTN4"/>
<evidence type="ECO:0000313" key="1">
    <source>
        <dbReference type="EMBL" id="KPQ37407.1"/>
    </source>
</evidence>
<name>A0A0P8BTN4_9CYAN</name>